<dbReference type="SUPFAM" id="SSF53955">
    <property type="entry name" value="Lysozyme-like"/>
    <property type="match status" value="1"/>
</dbReference>
<feature type="domain" description="Transglycosylase SLT" evidence="1">
    <location>
        <begin position="46"/>
        <end position="156"/>
    </location>
</feature>
<dbReference type="Proteomes" id="UP001154312">
    <property type="component" value="Unassembled WGS sequence"/>
</dbReference>
<protein>
    <submittedName>
        <fullName evidence="2">Lytic transglycosylase domain-containing protein</fullName>
    </submittedName>
</protein>
<dbReference type="PANTHER" id="PTHR37423">
    <property type="entry name" value="SOLUBLE LYTIC MUREIN TRANSGLYCOSYLASE-RELATED"/>
    <property type="match status" value="1"/>
</dbReference>
<organism evidence="2 3">
    <name type="scientific">Pelotomaculum isophthalicicum JI</name>
    <dbReference type="NCBI Taxonomy" id="947010"/>
    <lineage>
        <taxon>Bacteria</taxon>
        <taxon>Bacillati</taxon>
        <taxon>Bacillota</taxon>
        <taxon>Clostridia</taxon>
        <taxon>Eubacteriales</taxon>
        <taxon>Desulfotomaculaceae</taxon>
        <taxon>Pelotomaculum</taxon>
    </lineage>
</organism>
<accession>A0A9X4JTD1</accession>
<reference evidence="2" key="1">
    <citation type="submission" date="2022-02" db="EMBL/GenBank/DDBJ databases">
        <authorList>
            <person name="Leng L."/>
        </authorList>
    </citation>
    <scope>NUCLEOTIDE SEQUENCE</scope>
    <source>
        <strain evidence="2">JI</strain>
    </source>
</reference>
<dbReference type="InterPro" id="IPR008258">
    <property type="entry name" value="Transglycosylase_SLT_dom_1"/>
</dbReference>
<name>A0A9X4JTD1_9FIRM</name>
<dbReference type="AlphaFoldDB" id="A0A9X4JTD1"/>
<evidence type="ECO:0000259" key="1">
    <source>
        <dbReference type="Pfam" id="PF01464"/>
    </source>
</evidence>
<evidence type="ECO:0000313" key="2">
    <source>
        <dbReference type="EMBL" id="MDF9408574.1"/>
    </source>
</evidence>
<keyword evidence="3" id="KW-1185">Reference proteome</keyword>
<dbReference type="InterPro" id="IPR023346">
    <property type="entry name" value="Lysozyme-like_dom_sf"/>
</dbReference>
<dbReference type="CDD" id="cd16896">
    <property type="entry name" value="LT_Slt70-like"/>
    <property type="match status" value="1"/>
</dbReference>
<dbReference type="PANTHER" id="PTHR37423:SF2">
    <property type="entry name" value="MEMBRANE-BOUND LYTIC MUREIN TRANSGLYCOSYLASE C"/>
    <property type="match status" value="1"/>
</dbReference>
<evidence type="ECO:0000313" key="3">
    <source>
        <dbReference type="Proteomes" id="UP001154312"/>
    </source>
</evidence>
<dbReference type="Gene3D" id="1.10.530.10">
    <property type="match status" value="1"/>
</dbReference>
<dbReference type="EMBL" id="JAKOAV010000016">
    <property type="protein sequence ID" value="MDF9408574.1"/>
    <property type="molecule type" value="Genomic_DNA"/>
</dbReference>
<dbReference type="Pfam" id="PF01464">
    <property type="entry name" value="SLT"/>
    <property type="match status" value="1"/>
</dbReference>
<proteinExistence type="predicted"/>
<gene>
    <name evidence="2" type="ORF">L7E55_09420</name>
</gene>
<sequence length="190" mass="22037">MAAAFRKRLNRGRIKRRVFFLLLVLLILFNSGNIARFFYPFPYRDTIFFYANKYHVDPFLLVAIMKTESNFNSRAVSDRGARGLMQIMPETGQWIARQIGEPAISMEKLLDPETSIKLGAWYIADLGKEFNGDIVLVLAAYNGGLGNVKDWLDRKNLSGGEEKIDEIPFPETRLYVRKVLLHQHIYHYLY</sequence>
<comment type="caution">
    <text evidence="2">The sequence shown here is derived from an EMBL/GenBank/DDBJ whole genome shotgun (WGS) entry which is preliminary data.</text>
</comment>